<reference evidence="8" key="1">
    <citation type="submission" date="2015-11" db="EMBL/GenBank/DDBJ databases">
        <title>De novo transcriptome assembly of four potential Pierce s Disease insect vectors from Arizona vineyards.</title>
        <authorList>
            <person name="Tassone E.E."/>
        </authorList>
    </citation>
    <scope>NUCLEOTIDE SEQUENCE</scope>
</reference>
<dbReference type="EMBL" id="GEBQ01018914">
    <property type="protein sequence ID" value="JAT21063.1"/>
    <property type="molecule type" value="Transcribed_RNA"/>
</dbReference>
<dbReference type="PRINTS" id="PR00421">
    <property type="entry name" value="THIOREDOXIN"/>
</dbReference>
<evidence type="ECO:0000256" key="4">
    <source>
        <dbReference type="ARBA" id="ARBA00023136"/>
    </source>
</evidence>
<dbReference type="PROSITE" id="PS00194">
    <property type="entry name" value="THIOREDOXIN_1"/>
    <property type="match status" value="1"/>
</dbReference>
<dbReference type="InterPro" id="IPR036249">
    <property type="entry name" value="Thioredoxin-like_sf"/>
</dbReference>
<dbReference type="PROSITE" id="PS51352">
    <property type="entry name" value="THIOREDOXIN_2"/>
    <property type="match status" value="1"/>
</dbReference>
<evidence type="ECO:0000256" key="1">
    <source>
        <dbReference type="ARBA" id="ARBA00004389"/>
    </source>
</evidence>
<name>A0A1B6LBI6_9HEMI</name>
<evidence type="ECO:0000256" key="2">
    <source>
        <dbReference type="ARBA" id="ARBA00022692"/>
    </source>
</evidence>
<accession>A0A1B6LBI6</accession>
<sequence length="435" mass="49920">MPGNFVNMSAMFVKVVLTLGIIQLTGGSRVLELSDRFLDVRKDGLWLVMFYAPWCGHCKRLEPVWGHVAQSLYNTNVRVGRVDCTRFTSLATKFEVTGFPTIMFLKGDMATHTYYGDRTKEEIINFAMRVSGPPVKPITRPDSLDTLKSGNQLFFVYVGEYEGPLWETYYQVAETFQPHGFFYSVSADIARKHVRLKDPPEIFVYKEKSHYFYEESETSLGGLNASLSEWVNSERFATFVKVTRGNIHQLMKTNKFLVLAVVHENKLQEVPDEMLEFRDMIESVITTNRDRYHRWFQFGWVGSPELANSIAMSDLPLPYLLVVNSTTNHHHRPDDEPHRLTPAAIHLFLESVLNQSATTYGGNTLPVRLYRRYFEARSSLAEMWRGNPVLTAVLFGLPLGFLSLICYSICCADIMDADDEEEDGKNLYEIHEKKE</sequence>
<dbReference type="Pfam" id="PF13848">
    <property type="entry name" value="Thioredoxin_6"/>
    <property type="match status" value="1"/>
</dbReference>
<dbReference type="GO" id="GO:0005789">
    <property type="term" value="C:endoplasmic reticulum membrane"/>
    <property type="evidence" value="ECO:0007669"/>
    <property type="project" value="UniProtKB-SubCell"/>
</dbReference>
<dbReference type="FunFam" id="3.40.30.10:FF:000300">
    <property type="entry name" value="Blast:Protein disulfide-isomerase TMX3"/>
    <property type="match status" value="1"/>
</dbReference>
<evidence type="ECO:0000256" key="6">
    <source>
        <dbReference type="SAM" id="SignalP"/>
    </source>
</evidence>
<evidence type="ECO:0000256" key="5">
    <source>
        <dbReference type="ARBA" id="ARBA00045246"/>
    </source>
</evidence>
<organism evidence="8">
    <name type="scientific">Graphocephala atropunctata</name>
    <dbReference type="NCBI Taxonomy" id="36148"/>
    <lineage>
        <taxon>Eukaryota</taxon>
        <taxon>Metazoa</taxon>
        <taxon>Ecdysozoa</taxon>
        <taxon>Arthropoda</taxon>
        <taxon>Hexapoda</taxon>
        <taxon>Insecta</taxon>
        <taxon>Pterygota</taxon>
        <taxon>Neoptera</taxon>
        <taxon>Paraneoptera</taxon>
        <taxon>Hemiptera</taxon>
        <taxon>Auchenorrhyncha</taxon>
        <taxon>Membracoidea</taxon>
        <taxon>Cicadellidae</taxon>
        <taxon>Cicadellinae</taxon>
        <taxon>Cicadellini</taxon>
        <taxon>Graphocephala</taxon>
    </lineage>
</organism>
<feature type="signal peptide" evidence="6">
    <location>
        <begin position="1"/>
        <end position="27"/>
    </location>
</feature>
<evidence type="ECO:0000259" key="7">
    <source>
        <dbReference type="PROSITE" id="PS51352"/>
    </source>
</evidence>
<evidence type="ECO:0000313" key="8">
    <source>
        <dbReference type="EMBL" id="JAT21063.1"/>
    </source>
</evidence>
<dbReference type="InterPro" id="IPR052250">
    <property type="entry name" value="PDI_TMX3"/>
</dbReference>
<protein>
    <recommendedName>
        <fullName evidence="7">Thioredoxin domain-containing protein</fullName>
    </recommendedName>
</protein>
<proteinExistence type="predicted"/>
<dbReference type="PANTHER" id="PTHR46426:SF1">
    <property type="entry name" value="PROTEIN DISULFIDE-ISOMERASE TMX3"/>
    <property type="match status" value="1"/>
</dbReference>
<keyword evidence="4" id="KW-0472">Membrane</keyword>
<dbReference type="Gene3D" id="3.40.30.10">
    <property type="entry name" value="Glutaredoxin"/>
    <property type="match status" value="2"/>
</dbReference>
<dbReference type="PANTHER" id="PTHR46426">
    <property type="entry name" value="PROTEIN DISULFIDE-ISOMERASE TMX3"/>
    <property type="match status" value="1"/>
</dbReference>
<dbReference type="InterPro" id="IPR017937">
    <property type="entry name" value="Thioredoxin_CS"/>
</dbReference>
<dbReference type="InterPro" id="IPR013766">
    <property type="entry name" value="Thioredoxin_domain"/>
</dbReference>
<keyword evidence="6" id="KW-0732">Signal</keyword>
<dbReference type="SUPFAM" id="SSF52833">
    <property type="entry name" value="Thioredoxin-like"/>
    <property type="match status" value="1"/>
</dbReference>
<keyword evidence="3" id="KW-1133">Transmembrane helix</keyword>
<comment type="function">
    <text evidence="5">Probable disulfide isomerase, which participates in the folding of proteins containing disulfide bonds. May act as a dithiol oxidase. Acts as a regulator of endoplasmic reticulum-mitochondria contact sites via its ability to regulate redox signals.</text>
</comment>
<feature type="chain" id="PRO_5008587266" description="Thioredoxin domain-containing protein" evidence="6">
    <location>
        <begin position="28"/>
        <end position="435"/>
    </location>
</feature>
<keyword evidence="2" id="KW-0812">Transmembrane</keyword>
<comment type="subcellular location">
    <subcellularLocation>
        <location evidence="1">Endoplasmic reticulum membrane</location>
        <topology evidence="1">Single-pass membrane protein</topology>
    </subcellularLocation>
</comment>
<gene>
    <name evidence="8" type="ORF">g.13374</name>
</gene>
<dbReference type="Pfam" id="PF00085">
    <property type="entry name" value="Thioredoxin"/>
    <property type="match status" value="1"/>
</dbReference>
<evidence type="ECO:0000256" key="3">
    <source>
        <dbReference type="ARBA" id="ARBA00022989"/>
    </source>
</evidence>
<dbReference type="AlphaFoldDB" id="A0A1B6LBI6"/>
<feature type="domain" description="Thioredoxin" evidence="7">
    <location>
        <begin position="4"/>
        <end position="132"/>
    </location>
</feature>